<comment type="caution">
    <text evidence="1">The sequence shown here is derived from an EMBL/GenBank/DDBJ whole genome shotgun (WGS) entry which is preliminary data.</text>
</comment>
<keyword evidence="2" id="KW-1185">Reference proteome</keyword>
<proteinExistence type="predicted"/>
<protein>
    <submittedName>
        <fullName evidence="1">Uncharacterized protein</fullName>
    </submittedName>
</protein>
<reference evidence="2" key="1">
    <citation type="submission" date="2016-06" db="EMBL/GenBank/DDBJ databases">
        <title>Parallel loss of symbiosis genes in relatives of nitrogen-fixing non-legume Parasponia.</title>
        <authorList>
            <person name="Van Velzen R."/>
            <person name="Holmer R."/>
            <person name="Bu F."/>
            <person name="Rutten L."/>
            <person name="Van Zeijl A."/>
            <person name="Liu W."/>
            <person name="Santuari L."/>
            <person name="Cao Q."/>
            <person name="Sharma T."/>
            <person name="Shen D."/>
            <person name="Roswanjaya Y."/>
            <person name="Wardhani T."/>
            <person name="Kalhor M.S."/>
            <person name="Jansen J."/>
            <person name="Van den Hoogen J."/>
            <person name="Gungor B."/>
            <person name="Hartog M."/>
            <person name="Hontelez J."/>
            <person name="Verver J."/>
            <person name="Yang W.-C."/>
            <person name="Schijlen E."/>
            <person name="Repin R."/>
            <person name="Schilthuizen M."/>
            <person name="Schranz E."/>
            <person name="Heidstra R."/>
            <person name="Miyata K."/>
            <person name="Fedorova E."/>
            <person name="Kohlen W."/>
            <person name="Bisseling T."/>
            <person name="Smit S."/>
            <person name="Geurts R."/>
        </authorList>
    </citation>
    <scope>NUCLEOTIDE SEQUENCE [LARGE SCALE GENOMIC DNA]</scope>
    <source>
        <strain evidence="2">cv. WU1-14</strain>
    </source>
</reference>
<sequence length="54" mass="6036">LASHVRLTYAVAGAGRWHGQAGRMRTWPACSARMRAALPRSFLWMPSKSLKLEP</sequence>
<dbReference type="EMBL" id="JXTB01000061">
    <property type="protein sequence ID" value="PON68628.1"/>
    <property type="molecule type" value="Genomic_DNA"/>
</dbReference>
<name>A0A2P5D5X4_PARAD</name>
<dbReference type="Proteomes" id="UP000237105">
    <property type="component" value="Unassembled WGS sequence"/>
</dbReference>
<dbReference type="AlphaFoldDB" id="A0A2P5D5X4"/>
<evidence type="ECO:0000313" key="1">
    <source>
        <dbReference type="EMBL" id="PON68628.1"/>
    </source>
</evidence>
<gene>
    <name evidence="1" type="ORF">PanWU01x14_094370</name>
</gene>
<evidence type="ECO:0000313" key="2">
    <source>
        <dbReference type="Proteomes" id="UP000237105"/>
    </source>
</evidence>
<feature type="non-terminal residue" evidence="1">
    <location>
        <position position="1"/>
    </location>
</feature>
<accession>A0A2P5D5X4</accession>
<organism evidence="1 2">
    <name type="scientific">Parasponia andersonii</name>
    <name type="common">Sponia andersonii</name>
    <dbReference type="NCBI Taxonomy" id="3476"/>
    <lineage>
        <taxon>Eukaryota</taxon>
        <taxon>Viridiplantae</taxon>
        <taxon>Streptophyta</taxon>
        <taxon>Embryophyta</taxon>
        <taxon>Tracheophyta</taxon>
        <taxon>Spermatophyta</taxon>
        <taxon>Magnoliopsida</taxon>
        <taxon>eudicotyledons</taxon>
        <taxon>Gunneridae</taxon>
        <taxon>Pentapetalae</taxon>
        <taxon>rosids</taxon>
        <taxon>fabids</taxon>
        <taxon>Rosales</taxon>
        <taxon>Cannabaceae</taxon>
        <taxon>Parasponia</taxon>
    </lineage>
</organism>